<dbReference type="GeneID" id="110250297"/>
<feature type="region of interest" description="Disordered" evidence="1">
    <location>
        <begin position="114"/>
        <end position="181"/>
    </location>
</feature>
<sequence>MAQQQEQQKKLFIWKEASENMLLRLVIVEETYQFKQGSRQRGAIRLKIAEDLQKAGFKVTQRSVRETFDKMLKEHKKREAEEAKLSGAERDYGEIYQAITDIVERIAEFEVDRENEEKKLEKEKRDAEDMRKKAAEKLGETKKRKASSGSSSLYDSVEEDSKKEKRSAGRSGILDVLKEST</sequence>
<dbReference type="OrthoDB" id="5985033at2759"/>
<proteinExistence type="predicted"/>
<name>A0A913XZ77_EXADI</name>
<dbReference type="Proteomes" id="UP000887567">
    <property type="component" value="Unplaced"/>
</dbReference>
<dbReference type="AlphaFoldDB" id="A0A913XZ77"/>
<dbReference type="KEGG" id="epa:110250297"/>
<organism evidence="2 3">
    <name type="scientific">Exaiptasia diaphana</name>
    <name type="common">Tropical sea anemone</name>
    <name type="synonym">Aiptasia pulchella</name>
    <dbReference type="NCBI Taxonomy" id="2652724"/>
    <lineage>
        <taxon>Eukaryota</taxon>
        <taxon>Metazoa</taxon>
        <taxon>Cnidaria</taxon>
        <taxon>Anthozoa</taxon>
        <taxon>Hexacorallia</taxon>
        <taxon>Actiniaria</taxon>
        <taxon>Aiptasiidae</taxon>
        <taxon>Exaiptasia</taxon>
    </lineage>
</organism>
<feature type="compositionally biased region" description="Basic and acidic residues" evidence="1">
    <location>
        <begin position="114"/>
        <end position="141"/>
    </location>
</feature>
<dbReference type="EnsemblMetazoa" id="XM_021056902.2">
    <property type="protein sequence ID" value="XP_020912561.1"/>
    <property type="gene ID" value="LOC110250297"/>
</dbReference>
<dbReference type="RefSeq" id="XP_020912561.1">
    <property type="nucleotide sequence ID" value="XM_021056902.2"/>
</dbReference>
<evidence type="ECO:0000313" key="2">
    <source>
        <dbReference type="EnsemblMetazoa" id="XP_020912561.1"/>
    </source>
</evidence>
<evidence type="ECO:0000256" key="1">
    <source>
        <dbReference type="SAM" id="MobiDB-lite"/>
    </source>
</evidence>
<evidence type="ECO:0000313" key="3">
    <source>
        <dbReference type="Proteomes" id="UP000887567"/>
    </source>
</evidence>
<keyword evidence="3" id="KW-1185">Reference proteome</keyword>
<protein>
    <submittedName>
        <fullName evidence="2">Uncharacterized protein</fullName>
    </submittedName>
</protein>
<accession>A0A913XZ77</accession>
<reference evidence="2" key="1">
    <citation type="submission" date="2022-11" db="UniProtKB">
        <authorList>
            <consortium name="EnsemblMetazoa"/>
        </authorList>
    </citation>
    <scope>IDENTIFICATION</scope>
</reference>